<sequence>MATTAQNTNVVSPDTLITIKVSLNDSLKKLKLPLRDLGANVLIDKLRHTLGIKPEHLVVFERFSDSAGGYIILDPENPQVFKTLIRAAKAKLKLRLKATVVEGSTTAKKEVKETTAEPLIVHTPAAMATPRDSTAIDGRSVGTGIFEFREARGTQQTPVDTSDAPTPRPFVADFKDQKVAHGGLAFRTREPAVIAPVGHPWSVYCNECDAAMADAHYHCSICDGGDYDLCERCVSLGKLCPGDGHWLIKRFIKDGKVINSTTERISPRKLTTTPAEPEAPKAIPGAFTDETKTLSGETIAPTRTCNNCVIVHEEHQFVTCTSCDDFDLCIKCHGENKHGHHPAHGFKPATAETILTANAAALLAPGRNVWHSAICDGCEKSIFGVRHKCLNCPDWDYCNECVKNARATHPRHRFAAIYTPIANVQTPYIRHFGIYCDGPLCSGKDASYISGVRYKCAVCHDTDFCAACEALPSNTHNRTHPLIKFKTPVRNVSITTENEDLRGNTRVMGDRRSSAQTATRSASTETTPVQQTHAATQVQTMAEIMPTVKKEVATPTSAEVALTRLLPAPGPVVHAHFVEDSIKDGTVVEPGARFTQVWTMRNPGPQAWPAGCSVRFVGGDNMLDVDNTRPSAVSDIANASESNVIGREVGVGESVAFKITLKAPMREGKNISYWRMKLADGTPFGHRLWCDVDVKASKNEETPAPQLYSPLAAFNAPFNAHQQAQLSRMHAIRQQQMHLARHHQMLAQQQQQQPMANPSSLPPAYDASHRQNVLAQMAAHREQQAAQIEKMAAARGREEEHGNEEEAKARREAAKIRCEQIKARFQRIREEKRAREATLKNLKKESAEVDDRLNILAQQAKAAEAEKPATAPVEKVEEKKAEQEEDLSGSQMVFPKLEKESPASSIHQSSASSAKAAYVENEAGEVERSATGSPTPTAVQDLASPSIEENSEDLGDDIGVLSAHDEESEDADDGFLTDEEGWDVLDASDAETNHS</sequence>
<dbReference type="CDD" id="cd02340">
    <property type="entry name" value="ZZ_NBR1_like"/>
    <property type="match status" value="2"/>
</dbReference>
<dbReference type="InterPro" id="IPR032350">
    <property type="entry name" value="Nbr1_FW"/>
</dbReference>
<name>A0A6A6PRJ7_9PEZI</name>
<accession>A0A6A6PRJ7</accession>
<feature type="domain" description="ZZ-type" evidence="6">
    <location>
        <begin position="436"/>
        <end position="490"/>
    </location>
</feature>
<feature type="compositionally biased region" description="Low complexity" evidence="5">
    <location>
        <begin position="514"/>
        <end position="529"/>
    </location>
</feature>
<dbReference type="Proteomes" id="UP000799767">
    <property type="component" value="Unassembled WGS sequence"/>
</dbReference>
<evidence type="ECO:0000256" key="1">
    <source>
        <dbReference type="ARBA" id="ARBA00022723"/>
    </source>
</evidence>
<reference evidence="7" key="1">
    <citation type="journal article" date="2020" name="Stud. Mycol.">
        <title>101 Dothideomycetes genomes: a test case for predicting lifestyles and emergence of pathogens.</title>
        <authorList>
            <person name="Haridas S."/>
            <person name="Albert R."/>
            <person name="Binder M."/>
            <person name="Bloem J."/>
            <person name="Labutti K."/>
            <person name="Salamov A."/>
            <person name="Andreopoulos B."/>
            <person name="Baker S."/>
            <person name="Barry K."/>
            <person name="Bills G."/>
            <person name="Bluhm B."/>
            <person name="Cannon C."/>
            <person name="Castanera R."/>
            <person name="Culley D."/>
            <person name="Daum C."/>
            <person name="Ezra D."/>
            <person name="Gonzalez J."/>
            <person name="Henrissat B."/>
            <person name="Kuo A."/>
            <person name="Liang C."/>
            <person name="Lipzen A."/>
            <person name="Lutzoni F."/>
            <person name="Magnuson J."/>
            <person name="Mondo S."/>
            <person name="Nolan M."/>
            <person name="Ohm R."/>
            <person name="Pangilinan J."/>
            <person name="Park H.-J."/>
            <person name="Ramirez L."/>
            <person name="Alfaro M."/>
            <person name="Sun H."/>
            <person name="Tritt A."/>
            <person name="Yoshinaga Y."/>
            <person name="Zwiers L.-H."/>
            <person name="Turgeon B."/>
            <person name="Goodwin S."/>
            <person name="Spatafora J."/>
            <person name="Crous P."/>
            <person name="Grigoriev I."/>
        </authorList>
    </citation>
    <scope>NUCLEOTIDE SEQUENCE</scope>
    <source>
        <strain evidence="7">CBS 113389</strain>
    </source>
</reference>
<organism evidence="7 8">
    <name type="scientific">Neohortaea acidophila</name>
    <dbReference type="NCBI Taxonomy" id="245834"/>
    <lineage>
        <taxon>Eukaryota</taxon>
        <taxon>Fungi</taxon>
        <taxon>Dikarya</taxon>
        <taxon>Ascomycota</taxon>
        <taxon>Pezizomycotina</taxon>
        <taxon>Dothideomycetes</taxon>
        <taxon>Dothideomycetidae</taxon>
        <taxon>Mycosphaerellales</taxon>
        <taxon>Teratosphaeriaceae</taxon>
        <taxon>Neohortaea</taxon>
    </lineage>
</organism>
<dbReference type="PANTHER" id="PTHR20930">
    <property type="entry name" value="OVARIAN CARCINOMA ANTIGEN CA125-RELATED"/>
    <property type="match status" value="1"/>
</dbReference>
<dbReference type="CDD" id="cd14947">
    <property type="entry name" value="NBR1_like"/>
    <property type="match status" value="1"/>
</dbReference>
<keyword evidence="3" id="KW-0862">Zinc</keyword>
<dbReference type="Gene3D" id="3.30.60.90">
    <property type="match status" value="4"/>
</dbReference>
<gene>
    <name evidence="7" type="ORF">BDY17DRAFT_346752</name>
</gene>
<evidence type="ECO:0000256" key="3">
    <source>
        <dbReference type="ARBA" id="ARBA00022833"/>
    </source>
</evidence>
<dbReference type="RefSeq" id="XP_033589279.1">
    <property type="nucleotide sequence ID" value="XM_033738114.1"/>
</dbReference>
<proteinExistence type="predicted"/>
<dbReference type="SMART" id="SM00291">
    <property type="entry name" value="ZnF_ZZ"/>
    <property type="match status" value="4"/>
</dbReference>
<keyword evidence="8" id="KW-1185">Reference proteome</keyword>
<dbReference type="CDD" id="cd02249">
    <property type="entry name" value="ZZ"/>
    <property type="match status" value="1"/>
</dbReference>
<dbReference type="GeneID" id="54479116"/>
<dbReference type="InterPro" id="IPR043145">
    <property type="entry name" value="Znf_ZZ_sf"/>
</dbReference>
<dbReference type="AlphaFoldDB" id="A0A6A6PRJ7"/>
<evidence type="ECO:0000259" key="6">
    <source>
        <dbReference type="PROSITE" id="PS50135"/>
    </source>
</evidence>
<feature type="region of interest" description="Disordered" evidence="5">
    <location>
        <begin position="860"/>
        <end position="995"/>
    </location>
</feature>
<feature type="compositionally biased region" description="Basic and acidic residues" evidence="5">
    <location>
        <begin position="795"/>
        <end position="812"/>
    </location>
</feature>
<dbReference type="PROSITE" id="PS50135">
    <property type="entry name" value="ZF_ZZ_2"/>
    <property type="match status" value="1"/>
</dbReference>
<feature type="compositionally biased region" description="Acidic residues" evidence="5">
    <location>
        <begin position="966"/>
        <end position="989"/>
    </location>
</feature>
<keyword evidence="1" id="KW-0479">Metal-binding</keyword>
<protein>
    <recommendedName>
        <fullName evidence="6">ZZ-type domain-containing protein</fullName>
    </recommendedName>
</protein>
<feature type="region of interest" description="Disordered" evidence="5">
    <location>
        <begin position="507"/>
        <end position="529"/>
    </location>
</feature>
<evidence type="ECO:0000256" key="4">
    <source>
        <dbReference type="PROSITE-ProRule" id="PRU00228"/>
    </source>
</evidence>
<dbReference type="GO" id="GO:0008270">
    <property type="term" value="F:zinc ion binding"/>
    <property type="evidence" value="ECO:0007669"/>
    <property type="project" value="UniProtKB-KW"/>
</dbReference>
<evidence type="ECO:0000256" key="5">
    <source>
        <dbReference type="SAM" id="MobiDB-lite"/>
    </source>
</evidence>
<dbReference type="InterPro" id="IPR000433">
    <property type="entry name" value="Znf_ZZ"/>
</dbReference>
<dbReference type="EMBL" id="MU001636">
    <property type="protein sequence ID" value="KAF2482709.1"/>
    <property type="molecule type" value="Genomic_DNA"/>
</dbReference>
<feature type="compositionally biased region" description="Low complexity" evidence="5">
    <location>
        <begin position="902"/>
        <end position="917"/>
    </location>
</feature>
<dbReference type="PANTHER" id="PTHR20930:SF0">
    <property type="entry name" value="PROTEIN ILRUN"/>
    <property type="match status" value="1"/>
</dbReference>
<feature type="compositionally biased region" description="Low complexity" evidence="5">
    <location>
        <begin position="860"/>
        <end position="873"/>
    </location>
</feature>
<evidence type="ECO:0000256" key="2">
    <source>
        <dbReference type="ARBA" id="ARBA00022771"/>
    </source>
</evidence>
<keyword evidence="2 4" id="KW-0863">Zinc-finger</keyword>
<dbReference type="OrthoDB" id="661148at2759"/>
<feature type="region of interest" description="Disordered" evidence="5">
    <location>
        <begin position="783"/>
        <end position="812"/>
    </location>
</feature>
<dbReference type="Pfam" id="PF16158">
    <property type="entry name" value="N_BRCA1_IG"/>
    <property type="match status" value="1"/>
</dbReference>
<dbReference type="InterPro" id="IPR013783">
    <property type="entry name" value="Ig-like_fold"/>
</dbReference>
<dbReference type="SUPFAM" id="SSF57850">
    <property type="entry name" value="RING/U-box"/>
    <property type="match status" value="4"/>
</dbReference>
<evidence type="ECO:0000313" key="7">
    <source>
        <dbReference type="EMBL" id="KAF2482709.1"/>
    </source>
</evidence>
<evidence type="ECO:0000313" key="8">
    <source>
        <dbReference type="Proteomes" id="UP000799767"/>
    </source>
</evidence>
<dbReference type="Gene3D" id="2.60.40.10">
    <property type="entry name" value="Immunoglobulins"/>
    <property type="match status" value="1"/>
</dbReference>
<dbReference type="Pfam" id="PF00569">
    <property type="entry name" value="ZZ"/>
    <property type="match status" value="3"/>
</dbReference>